<reference evidence="1" key="1">
    <citation type="submission" date="2020-09" db="EMBL/GenBank/DDBJ databases">
        <title>Genome-Enabled Discovery of Anthraquinone Biosynthesis in Senna tora.</title>
        <authorList>
            <person name="Kang S.-H."/>
            <person name="Pandey R.P."/>
            <person name="Lee C.-M."/>
            <person name="Sim J.-S."/>
            <person name="Jeong J.-T."/>
            <person name="Choi B.-S."/>
            <person name="Jung M."/>
            <person name="Ginzburg D."/>
            <person name="Zhao K."/>
            <person name="Won S.Y."/>
            <person name="Oh T.-J."/>
            <person name="Yu Y."/>
            <person name="Kim N.-H."/>
            <person name="Lee O.R."/>
            <person name="Lee T.-H."/>
            <person name="Bashyal P."/>
            <person name="Kim T.-S."/>
            <person name="Lee W.-H."/>
            <person name="Kawkins C."/>
            <person name="Kim C.-K."/>
            <person name="Kim J.S."/>
            <person name="Ahn B.O."/>
            <person name="Rhee S.Y."/>
            <person name="Sohng J.K."/>
        </authorList>
    </citation>
    <scope>NUCLEOTIDE SEQUENCE</scope>
    <source>
        <tissue evidence="1">Leaf</tissue>
    </source>
</reference>
<organism evidence="1 2">
    <name type="scientific">Senna tora</name>
    <dbReference type="NCBI Taxonomy" id="362788"/>
    <lineage>
        <taxon>Eukaryota</taxon>
        <taxon>Viridiplantae</taxon>
        <taxon>Streptophyta</taxon>
        <taxon>Embryophyta</taxon>
        <taxon>Tracheophyta</taxon>
        <taxon>Spermatophyta</taxon>
        <taxon>Magnoliopsida</taxon>
        <taxon>eudicotyledons</taxon>
        <taxon>Gunneridae</taxon>
        <taxon>Pentapetalae</taxon>
        <taxon>rosids</taxon>
        <taxon>fabids</taxon>
        <taxon>Fabales</taxon>
        <taxon>Fabaceae</taxon>
        <taxon>Caesalpinioideae</taxon>
        <taxon>Cassia clade</taxon>
        <taxon>Senna</taxon>
    </lineage>
</organism>
<keyword evidence="2" id="KW-1185">Reference proteome</keyword>
<comment type="caution">
    <text evidence="1">The sequence shown here is derived from an EMBL/GenBank/DDBJ whole genome shotgun (WGS) entry which is preliminary data.</text>
</comment>
<proteinExistence type="predicted"/>
<evidence type="ECO:0000313" key="2">
    <source>
        <dbReference type="Proteomes" id="UP000634136"/>
    </source>
</evidence>
<gene>
    <name evidence="1" type="ORF">G2W53_026595</name>
</gene>
<dbReference type="AlphaFoldDB" id="A0A834THQ9"/>
<accession>A0A834THQ9</accession>
<name>A0A834THQ9_9FABA</name>
<dbReference type="Proteomes" id="UP000634136">
    <property type="component" value="Unassembled WGS sequence"/>
</dbReference>
<dbReference type="EMBL" id="JAAIUW010000008">
    <property type="protein sequence ID" value="KAF7821140.1"/>
    <property type="molecule type" value="Genomic_DNA"/>
</dbReference>
<evidence type="ECO:0000313" key="1">
    <source>
        <dbReference type="EMBL" id="KAF7821140.1"/>
    </source>
</evidence>
<protein>
    <submittedName>
        <fullName evidence="1">Uncharacterized protein</fullName>
    </submittedName>
</protein>
<sequence>MEVLMAPKALHCSTLERVTPTLLGIFHHLMDDIDTVPSPLFNFSSFAISWHLFHLLMNEASEDEKKAMP</sequence>